<dbReference type="InterPro" id="IPR016158">
    <property type="entry name" value="Cullin_homology"/>
</dbReference>
<dbReference type="GO" id="GO:0070979">
    <property type="term" value="P:protein K11-linked ubiquitination"/>
    <property type="evidence" value="ECO:0007669"/>
    <property type="project" value="TreeGrafter"/>
</dbReference>
<proteinExistence type="inferred from homology"/>
<sequence length="673" mass="74960">MMQAALALVGQVFGVAEPLRFGVVGGSEGERKEHEVRLAQLREAVDTALSQKPAAKRLLVQFASHHIQQSLVKSLDVSRLVVLGLDSNDTDTAGIDAALFQERERACQSFTACVTRHIQSLQSAFANHRAVADEAMETALLRVQAGLSLLFPVSTYKDLQAVHVHILWETEKEGGSGSDDEDEDDDDEREGGDAVSKALRSVPTPTLNAYLQAVHALLAACRLDAVITLPVLKAVAITVINRKVQQRCAEEYEDEMLPDLLAWHDAVIQPFFAAFAPPSATNNTAHVQREMRLEVYKALGTLRVAELFDIIIEYPSSLPAIRDIKKWCVALLKRLLHPGPQTSDIINQYISTVKTLRTLDPSGVLLELVCSPVREYLKRRPDTVRCIVELLIAEDADDFDGGRVGGDGAAEDWLPDPIDAYLDQNESLRKDSVLDLLTSIYGSKELLVEEYAHMLAENMLQCKGFDIDEEIRTTEVLRARFGEEYLRKCAVMIKDFANSRRLHTAFERAPPYESSPPYQFSSRSDSPLHWPFTAENVRVFVLSRLFWPGLKTDNLDLPKDLETHLQYYMQKFKGQTQMQTLEFRPTMGTVDLTVELETRTLELRVPPVAAAALLKFEEQSRWDLDDLAAALNAPPAIVMDGLRALMGHGVVVQVSRGVFEVDESGSLQQGAKM</sequence>
<dbReference type="InterPro" id="IPR059120">
    <property type="entry name" value="Cullin-like_AB"/>
</dbReference>
<gene>
    <name evidence="4" type="ORF">PTSG_01885</name>
</gene>
<reference evidence="4" key="1">
    <citation type="submission" date="2009-08" db="EMBL/GenBank/DDBJ databases">
        <title>Annotation of Salpingoeca rosetta.</title>
        <authorList>
            <consortium name="The Broad Institute Genome Sequencing Platform"/>
            <person name="Russ C."/>
            <person name="Cuomo C."/>
            <person name="Burger G."/>
            <person name="Gray M.W."/>
            <person name="Holland P.W.H."/>
            <person name="King N."/>
            <person name="Lang F.B.F."/>
            <person name="Roger A.J."/>
            <person name="Ruiz-Trillo I."/>
            <person name="Young S.K."/>
            <person name="Zeng Q."/>
            <person name="Gargeya S."/>
            <person name="Alvarado L."/>
            <person name="Berlin A."/>
            <person name="Chapman S.B."/>
            <person name="Chen Z."/>
            <person name="Freedman E."/>
            <person name="Gellesch M."/>
            <person name="Goldberg J."/>
            <person name="Griggs A."/>
            <person name="Gujja S."/>
            <person name="Heilman E."/>
            <person name="Heiman D."/>
            <person name="Howarth C."/>
            <person name="Mehta T."/>
            <person name="Neiman D."/>
            <person name="Pearson M."/>
            <person name="Roberts A."/>
            <person name="Saif S."/>
            <person name="Shea T."/>
            <person name="Shenoy N."/>
            <person name="Sisk P."/>
            <person name="Stolte C."/>
            <person name="Sykes S."/>
            <person name="White J."/>
            <person name="Yandava C."/>
            <person name="Haas B."/>
            <person name="Nusbaum C."/>
            <person name="Birren B."/>
        </authorList>
    </citation>
    <scope>NUCLEOTIDE SEQUENCE [LARGE SCALE GENOMIC DNA]</scope>
    <source>
        <strain evidence="4">ATCC 50818</strain>
    </source>
</reference>
<dbReference type="GO" id="GO:0031625">
    <property type="term" value="F:ubiquitin protein ligase binding"/>
    <property type="evidence" value="ECO:0007669"/>
    <property type="project" value="InterPro"/>
</dbReference>
<evidence type="ECO:0000259" key="3">
    <source>
        <dbReference type="PROSITE" id="PS50069"/>
    </source>
</evidence>
<dbReference type="PANTHER" id="PTHR45957">
    <property type="entry name" value="ANAPHASE-PROMOTING COMPLEX SUBUNIT 2"/>
    <property type="match status" value="1"/>
</dbReference>
<dbReference type="InterPro" id="IPR036317">
    <property type="entry name" value="Cullin_homology_sf"/>
</dbReference>
<evidence type="ECO:0000256" key="2">
    <source>
        <dbReference type="SAM" id="MobiDB-lite"/>
    </source>
</evidence>
<evidence type="ECO:0000313" key="5">
    <source>
        <dbReference type="Proteomes" id="UP000007799"/>
    </source>
</evidence>
<dbReference type="EMBL" id="GL832957">
    <property type="protein sequence ID" value="EGD78910.1"/>
    <property type="molecule type" value="Genomic_DNA"/>
</dbReference>
<dbReference type="Pfam" id="PF26557">
    <property type="entry name" value="Cullin_AB"/>
    <property type="match status" value="1"/>
</dbReference>
<dbReference type="GeneID" id="16078461"/>
<dbReference type="STRING" id="946362.F2TZ86"/>
<dbReference type="GO" id="GO:0005680">
    <property type="term" value="C:anaphase-promoting complex"/>
    <property type="evidence" value="ECO:0007669"/>
    <property type="project" value="TreeGrafter"/>
</dbReference>
<protein>
    <recommendedName>
        <fullName evidence="3">Cullin family profile domain-containing protein</fullName>
    </recommendedName>
</protein>
<evidence type="ECO:0000256" key="1">
    <source>
        <dbReference type="PROSITE-ProRule" id="PRU00330"/>
    </source>
</evidence>
<accession>F2TZ86</accession>
<dbReference type="InterPro" id="IPR044554">
    <property type="entry name" value="ANAPC2"/>
</dbReference>
<comment type="similarity">
    <text evidence="1">Belongs to the cullin family.</text>
</comment>
<keyword evidence="5" id="KW-1185">Reference proteome</keyword>
<dbReference type="Gene3D" id="3.30.230.130">
    <property type="entry name" value="Cullin, Chain C, Domain 2"/>
    <property type="match status" value="1"/>
</dbReference>
<feature type="region of interest" description="Disordered" evidence="2">
    <location>
        <begin position="172"/>
        <end position="198"/>
    </location>
</feature>
<dbReference type="InterPro" id="IPR057975">
    <property type="entry name" value="TPR_ANAPC2"/>
</dbReference>
<dbReference type="GO" id="GO:0006511">
    <property type="term" value="P:ubiquitin-dependent protein catabolic process"/>
    <property type="evidence" value="ECO:0007669"/>
    <property type="project" value="InterPro"/>
</dbReference>
<dbReference type="FunCoup" id="F2TZ86">
    <property type="interactions" value="1409"/>
</dbReference>
<name>F2TZ86_SALR5</name>
<dbReference type="Proteomes" id="UP000007799">
    <property type="component" value="Unassembled WGS sequence"/>
</dbReference>
<dbReference type="PANTHER" id="PTHR45957:SF1">
    <property type="entry name" value="ANAPHASE-PROMOTING COMPLEX SUBUNIT 2"/>
    <property type="match status" value="1"/>
</dbReference>
<dbReference type="Pfam" id="PF25773">
    <property type="entry name" value="TPR_ANAPC2"/>
    <property type="match status" value="2"/>
</dbReference>
<feature type="domain" description="Cullin family profile" evidence="3">
    <location>
        <begin position="436"/>
        <end position="646"/>
    </location>
</feature>
<dbReference type="RefSeq" id="XP_004997866.1">
    <property type="nucleotide sequence ID" value="XM_004997809.1"/>
</dbReference>
<feature type="compositionally biased region" description="Acidic residues" evidence="2">
    <location>
        <begin position="178"/>
        <end position="190"/>
    </location>
</feature>
<dbReference type="KEGG" id="sre:PTSG_01885"/>
<dbReference type="OrthoDB" id="5581181at2759"/>
<dbReference type="GO" id="GO:0007091">
    <property type="term" value="P:metaphase/anaphase transition of mitotic cell cycle"/>
    <property type="evidence" value="ECO:0007669"/>
    <property type="project" value="TreeGrafter"/>
</dbReference>
<evidence type="ECO:0000313" key="4">
    <source>
        <dbReference type="EMBL" id="EGD78910.1"/>
    </source>
</evidence>
<organism evidence="5">
    <name type="scientific">Salpingoeca rosetta (strain ATCC 50818 / BSB-021)</name>
    <dbReference type="NCBI Taxonomy" id="946362"/>
    <lineage>
        <taxon>Eukaryota</taxon>
        <taxon>Choanoflagellata</taxon>
        <taxon>Craspedida</taxon>
        <taxon>Salpingoecidae</taxon>
        <taxon>Salpingoeca</taxon>
    </lineage>
</organism>
<dbReference type="Gene3D" id="1.20.1310.10">
    <property type="entry name" value="Cullin Repeats"/>
    <property type="match status" value="1"/>
</dbReference>
<dbReference type="InParanoid" id="F2TZ86"/>
<dbReference type="PROSITE" id="PS50069">
    <property type="entry name" value="CULLIN_2"/>
    <property type="match status" value="1"/>
</dbReference>
<dbReference type="eggNOG" id="KOG2165">
    <property type="taxonomic scope" value="Eukaryota"/>
</dbReference>
<dbReference type="SUPFAM" id="SSF75632">
    <property type="entry name" value="Cullin homology domain"/>
    <property type="match status" value="1"/>
</dbReference>
<dbReference type="SMART" id="SM00182">
    <property type="entry name" value="CULLIN"/>
    <property type="match status" value="1"/>
</dbReference>
<dbReference type="AlphaFoldDB" id="F2TZ86"/>